<comment type="caution">
    <text evidence="1">The sequence shown here is derived from an EMBL/GenBank/DDBJ whole genome shotgun (WGS) entry which is preliminary data.</text>
</comment>
<dbReference type="NCBIfam" id="TIGR04183">
    <property type="entry name" value="Por_Secre_tail"/>
    <property type="match status" value="1"/>
</dbReference>
<accession>A0A538UCI0</accession>
<organism evidence="1 2">
    <name type="scientific">Eiseniibacteriota bacterium</name>
    <dbReference type="NCBI Taxonomy" id="2212470"/>
    <lineage>
        <taxon>Bacteria</taxon>
        <taxon>Candidatus Eiseniibacteriota</taxon>
    </lineage>
</organism>
<evidence type="ECO:0000313" key="2">
    <source>
        <dbReference type="Proteomes" id="UP000319771"/>
    </source>
</evidence>
<evidence type="ECO:0000313" key="1">
    <source>
        <dbReference type="EMBL" id="TMQ73606.1"/>
    </source>
</evidence>
<dbReference type="Proteomes" id="UP000319771">
    <property type="component" value="Unassembled WGS sequence"/>
</dbReference>
<dbReference type="Gene3D" id="2.60.40.4070">
    <property type="match status" value="1"/>
</dbReference>
<dbReference type="AlphaFoldDB" id="A0A538UCI0"/>
<gene>
    <name evidence="1" type="ORF">E6K81_03945</name>
</gene>
<dbReference type="EMBL" id="VBPB01000057">
    <property type="protein sequence ID" value="TMQ73606.1"/>
    <property type="molecule type" value="Genomic_DNA"/>
</dbReference>
<reference evidence="1 2" key="1">
    <citation type="journal article" date="2019" name="Nat. Microbiol.">
        <title>Mediterranean grassland soil C-N compound turnover is dependent on rainfall and depth, and is mediated by genomically divergent microorganisms.</title>
        <authorList>
            <person name="Diamond S."/>
            <person name="Andeer P.F."/>
            <person name="Li Z."/>
            <person name="Crits-Christoph A."/>
            <person name="Burstein D."/>
            <person name="Anantharaman K."/>
            <person name="Lane K.R."/>
            <person name="Thomas B.C."/>
            <person name="Pan C."/>
            <person name="Northen T.R."/>
            <person name="Banfield J.F."/>
        </authorList>
    </citation>
    <scope>NUCLEOTIDE SEQUENCE [LARGE SCALE GENOMIC DNA]</scope>
    <source>
        <strain evidence="1">WS_11</strain>
    </source>
</reference>
<name>A0A538UCI0_UNCEI</name>
<sequence>MFLGDADWPRTAAGSTHAPLKEGSPMHFPRRFVLLSLVMCLAAILPAIASAAPCVSGQTGPAVSQVRIFTPPNDEYCTLVDLTGCSPWVAAHWELFWPTACTIPAQAYFRAAVETAPASGCFKPGAQVGPAYNYSLVGVASSNVDHVSPAMWNPGPGRYFVCVKMLTAGDCVMSGNLESPDIRLDGTPDACTSYNIIGVQNNDLITDVGLTGNPVMFVQGIDTGSPVAGQTGPGTTSVRYFTPPNDEYDTFVDLGSCATGGLFAHWELFWGSGCTVPVQAFFRTAVETPAGSGCYVPGSTVGSPVSYDLVGVAGQVLDHISPKLVSPGAGKWFIAINMVNSGDCTFSGNLENPQLRLDGSPDNCQSYNLYNATTTDLIAGAGLPGNPVMFVSQQNHAPDVSLAAASPATLSPADHKFRAISIVGVTDPECDPVSITVTGVTQDEPVVGKDNGHTCPDALISAGNVSVRAERYHLPGAKKNGRVYVISFTADDGKGGVSNGSVQVCVPREKNDLTCVSDPQIYVSTAACPPKGSHLDAEALSGDSEGDGELSLQLGRVTASQAELSFEIPEDAQVDLSVYDVAGRKVASIENSVLTSGVYDRVWRMDGVSKGLYFVRMHVGDETVTTRVLKLN</sequence>
<proteinExistence type="predicted"/>
<protein>
    <submittedName>
        <fullName evidence="1">T9SS type A sorting domain-containing protein</fullName>
    </submittedName>
</protein>
<dbReference type="InterPro" id="IPR026444">
    <property type="entry name" value="Secre_tail"/>
</dbReference>